<dbReference type="Pfam" id="PF14853">
    <property type="entry name" value="Fis1_TPR_C"/>
    <property type="match status" value="1"/>
</dbReference>
<organism evidence="2">
    <name type="scientific">Neobodo designis</name>
    <name type="common">Flagellated protozoan</name>
    <name type="synonym">Bodo designis</name>
    <dbReference type="NCBI Taxonomy" id="312471"/>
    <lineage>
        <taxon>Eukaryota</taxon>
        <taxon>Discoba</taxon>
        <taxon>Euglenozoa</taxon>
        <taxon>Kinetoplastea</taxon>
        <taxon>Metakinetoplastina</taxon>
        <taxon>Neobodonida</taxon>
        <taxon>Neobodo</taxon>
    </lineage>
</organism>
<dbReference type="InterPro" id="IPR011990">
    <property type="entry name" value="TPR-like_helical_dom_sf"/>
</dbReference>
<gene>
    <name evidence="2" type="ORF">NDES1114_LOCUS27333</name>
</gene>
<keyword evidence="1" id="KW-0472">Membrane</keyword>
<dbReference type="InterPro" id="IPR016543">
    <property type="entry name" value="Fis1"/>
</dbReference>
<name>A0A7S1QIZ6_NEODS</name>
<feature type="transmembrane region" description="Helical" evidence="1">
    <location>
        <begin position="150"/>
        <end position="168"/>
    </location>
</feature>
<evidence type="ECO:0000313" key="2">
    <source>
        <dbReference type="EMBL" id="CAD9140340.1"/>
    </source>
</evidence>
<dbReference type="AlphaFoldDB" id="A0A7S1QIZ6"/>
<dbReference type="GO" id="GO:0000266">
    <property type="term" value="P:mitochondrial fission"/>
    <property type="evidence" value="ECO:0007669"/>
    <property type="project" value="InterPro"/>
</dbReference>
<keyword evidence="1" id="KW-0812">Transmembrane</keyword>
<dbReference type="EMBL" id="HBGF01040812">
    <property type="protein sequence ID" value="CAD9140340.1"/>
    <property type="molecule type" value="Transcribed_RNA"/>
</dbReference>
<keyword evidence="1" id="KW-1133">Transmembrane helix</keyword>
<proteinExistence type="predicted"/>
<dbReference type="InterPro" id="IPR028061">
    <property type="entry name" value="Fis1_TPR_C"/>
</dbReference>
<evidence type="ECO:0008006" key="3">
    <source>
        <dbReference type="Google" id="ProtNLM"/>
    </source>
</evidence>
<dbReference type="GO" id="GO:0005741">
    <property type="term" value="C:mitochondrial outer membrane"/>
    <property type="evidence" value="ECO:0007669"/>
    <property type="project" value="TreeGrafter"/>
</dbReference>
<reference evidence="2" key="1">
    <citation type="submission" date="2021-01" db="EMBL/GenBank/DDBJ databases">
        <authorList>
            <person name="Corre E."/>
            <person name="Pelletier E."/>
            <person name="Niang G."/>
            <person name="Scheremetjew M."/>
            <person name="Finn R."/>
            <person name="Kale V."/>
            <person name="Holt S."/>
            <person name="Cochrane G."/>
            <person name="Meng A."/>
            <person name="Brown T."/>
            <person name="Cohen L."/>
        </authorList>
    </citation>
    <scope>NUCLEOTIDE SEQUENCE</scope>
    <source>
        <strain evidence="2">CCAP 1951/1</strain>
    </source>
</reference>
<dbReference type="Gene3D" id="1.25.40.10">
    <property type="entry name" value="Tetratricopeptide repeat domain"/>
    <property type="match status" value="1"/>
</dbReference>
<dbReference type="PANTHER" id="PTHR13247:SF0">
    <property type="entry name" value="MITOCHONDRIAL FISSION 1 PROTEIN"/>
    <property type="match status" value="1"/>
</dbReference>
<evidence type="ECO:0000256" key="1">
    <source>
        <dbReference type="SAM" id="Phobius"/>
    </source>
</evidence>
<dbReference type="SUPFAM" id="SSF48452">
    <property type="entry name" value="TPR-like"/>
    <property type="match status" value="1"/>
</dbReference>
<dbReference type="GO" id="GO:0016559">
    <property type="term" value="P:peroxisome fission"/>
    <property type="evidence" value="ECO:0007669"/>
    <property type="project" value="TreeGrafter"/>
</dbReference>
<accession>A0A7S1QIZ6</accession>
<dbReference type="GO" id="GO:0005778">
    <property type="term" value="C:peroxisomal membrane"/>
    <property type="evidence" value="ECO:0007669"/>
    <property type="project" value="TreeGrafter"/>
</dbReference>
<sequence>MASDPLDAIFSPHPEALAALESSIVELKRAEERGDRLKDHAFQLATALISHMKRPYVAEGVELLENLSFQYWRAAKGEQEAPDGAVSRESGTSRLAESCFYLAVGHAKLGDTVKARSAVEKMLAVSPNHPQGIALRDRLESELFDSGVKGLLGLTTAVAGAAVIYGFLRGRR</sequence>
<protein>
    <recommendedName>
        <fullName evidence="3">Mitochondrial fission 1 protein</fullName>
    </recommendedName>
</protein>
<dbReference type="PANTHER" id="PTHR13247">
    <property type="entry name" value="TETRATRICOPEPTIDE REPEAT PROTEIN 11 TPR REPEAT PROTEIN 11"/>
    <property type="match status" value="1"/>
</dbReference>
<dbReference type="GO" id="GO:0000422">
    <property type="term" value="P:autophagy of mitochondrion"/>
    <property type="evidence" value="ECO:0007669"/>
    <property type="project" value="TreeGrafter"/>
</dbReference>